<comment type="caution">
    <text evidence="7">The sequence shown here is derived from an EMBL/GenBank/DDBJ whole genome shotgun (WGS) entry which is preliminary data.</text>
</comment>
<proteinExistence type="predicted"/>
<dbReference type="GO" id="GO:0000978">
    <property type="term" value="F:RNA polymerase II cis-regulatory region sequence-specific DNA binding"/>
    <property type="evidence" value="ECO:0007669"/>
    <property type="project" value="TreeGrafter"/>
</dbReference>
<evidence type="ECO:0000256" key="4">
    <source>
        <dbReference type="ARBA" id="ARBA00023125"/>
    </source>
</evidence>
<keyword evidence="2" id="KW-0862">Zinc</keyword>
<dbReference type="CDD" id="cd12148">
    <property type="entry name" value="fungal_TF_MHR"/>
    <property type="match status" value="1"/>
</dbReference>
<name>A0A9P4Q853_9PEZI</name>
<evidence type="ECO:0000256" key="5">
    <source>
        <dbReference type="ARBA" id="ARBA00023163"/>
    </source>
</evidence>
<evidence type="ECO:0000256" key="2">
    <source>
        <dbReference type="ARBA" id="ARBA00022833"/>
    </source>
</evidence>
<keyword evidence="3" id="KW-0805">Transcription regulation</keyword>
<dbReference type="EMBL" id="MU003802">
    <property type="protein sequence ID" value="KAF2720201.1"/>
    <property type="molecule type" value="Genomic_DNA"/>
</dbReference>
<evidence type="ECO:0000313" key="7">
    <source>
        <dbReference type="EMBL" id="KAF2720201.1"/>
    </source>
</evidence>
<dbReference type="GO" id="GO:0001228">
    <property type="term" value="F:DNA-binding transcription activator activity, RNA polymerase II-specific"/>
    <property type="evidence" value="ECO:0007669"/>
    <property type="project" value="TreeGrafter"/>
</dbReference>
<gene>
    <name evidence="7" type="ORF">K431DRAFT_339570</name>
</gene>
<reference evidence="7" key="1">
    <citation type="journal article" date="2020" name="Stud. Mycol.">
        <title>101 Dothideomycetes genomes: a test case for predicting lifestyles and emergence of pathogens.</title>
        <authorList>
            <person name="Haridas S."/>
            <person name="Albert R."/>
            <person name="Binder M."/>
            <person name="Bloem J."/>
            <person name="Labutti K."/>
            <person name="Salamov A."/>
            <person name="Andreopoulos B."/>
            <person name="Baker S."/>
            <person name="Barry K."/>
            <person name="Bills G."/>
            <person name="Bluhm B."/>
            <person name="Cannon C."/>
            <person name="Castanera R."/>
            <person name="Culley D."/>
            <person name="Daum C."/>
            <person name="Ezra D."/>
            <person name="Gonzalez J."/>
            <person name="Henrissat B."/>
            <person name="Kuo A."/>
            <person name="Liang C."/>
            <person name="Lipzen A."/>
            <person name="Lutzoni F."/>
            <person name="Magnuson J."/>
            <person name="Mondo S."/>
            <person name="Nolan M."/>
            <person name="Ohm R."/>
            <person name="Pangilinan J."/>
            <person name="Park H.-J."/>
            <person name="Ramirez L."/>
            <person name="Alfaro M."/>
            <person name="Sun H."/>
            <person name="Tritt A."/>
            <person name="Yoshinaga Y."/>
            <person name="Zwiers L.-H."/>
            <person name="Turgeon B."/>
            <person name="Goodwin S."/>
            <person name="Spatafora J."/>
            <person name="Crous P."/>
            <person name="Grigoriev I."/>
        </authorList>
    </citation>
    <scope>NUCLEOTIDE SEQUENCE</scope>
    <source>
        <strain evidence="7">CBS 116435</strain>
    </source>
</reference>
<keyword evidence="1" id="KW-0479">Metal-binding</keyword>
<accession>A0A9P4Q853</accession>
<keyword evidence="6" id="KW-0539">Nucleus</keyword>
<evidence type="ECO:0000256" key="3">
    <source>
        <dbReference type="ARBA" id="ARBA00023015"/>
    </source>
</evidence>
<dbReference type="PANTHER" id="PTHR31944:SF131">
    <property type="entry name" value="HEME-RESPONSIVE ZINC FINGER TRANSCRIPTION FACTOR HAP1"/>
    <property type="match status" value="1"/>
</dbReference>
<evidence type="ECO:0008006" key="9">
    <source>
        <dbReference type="Google" id="ProtNLM"/>
    </source>
</evidence>
<sequence>MACFGESGVFDWANNCAYCTIVSSTARQYEFEQNHEAIPTNLHDQLPPREVAGNLIQRYFDTLQAVYSICDQHTIQQEYEDVLCNTKEVGSCSMLQILLIAGLADATMPEADETFSRASVLGWINLASSLPQTSMHLQDFNIETVKLWALINLSRQVVTVDDVTDYIYTSVALRSAMVMGLHRRATWHLSSDRKGLWETLLELNLGASISAGLPPSEIHLSKNGHLGYEDVQTLSRQALSSSLALRLRIARELNGEQLMEFSKFVIRVFNTFTAVLHRPFAVLLSPAFHYSRMISLSPAIQDVVRLWDLQHDRAARDGFESLLFASGTFMRPQPFQAVLILCPELIRPHQQPNTAPLLDSLSLPLEVQRDTIYAVINVAMRVFGLHLHLHELTATAFLICYMCSAHYNANLVSSLGSGGYHHKLREAAAEAEKLMPGSS</sequence>
<dbReference type="OrthoDB" id="4337792at2759"/>
<dbReference type="GO" id="GO:0005634">
    <property type="term" value="C:nucleus"/>
    <property type="evidence" value="ECO:0007669"/>
    <property type="project" value="TreeGrafter"/>
</dbReference>
<dbReference type="GO" id="GO:0046872">
    <property type="term" value="F:metal ion binding"/>
    <property type="evidence" value="ECO:0007669"/>
    <property type="project" value="UniProtKB-KW"/>
</dbReference>
<evidence type="ECO:0000256" key="6">
    <source>
        <dbReference type="ARBA" id="ARBA00023242"/>
    </source>
</evidence>
<keyword evidence="5" id="KW-0804">Transcription</keyword>
<evidence type="ECO:0000256" key="1">
    <source>
        <dbReference type="ARBA" id="ARBA00022723"/>
    </source>
</evidence>
<keyword evidence="4" id="KW-0238">DNA-binding</keyword>
<organism evidence="7 8">
    <name type="scientific">Polychaeton citri CBS 116435</name>
    <dbReference type="NCBI Taxonomy" id="1314669"/>
    <lineage>
        <taxon>Eukaryota</taxon>
        <taxon>Fungi</taxon>
        <taxon>Dikarya</taxon>
        <taxon>Ascomycota</taxon>
        <taxon>Pezizomycotina</taxon>
        <taxon>Dothideomycetes</taxon>
        <taxon>Dothideomycetidae</taxon>
        <taxon>Capnodiales</taxon>
        <taxon>Capnodiaceae</taxon>
        <taxon>Polychaeton</taxon>
    </lineage>
</organism>
<evidence type="ECO:0000313" key="8">
    <source>
        <dbReference type="Proteomes" id="UP000799441"/>
    </source>
</evidence>
<keyword evidence="8" id="KW-1185">Reference proteome</keyword>
<dbReference type="PANTHER" id="PTHR31944">
    <property type="entry name" value="HEME-RESPONSIVE ZINC FINGER TRANSCRIPTION FACTOR HAP1"/>
    <property type="match status" value="1"/>
</dbReference>
<dbReference type="Proteomes" id="UP000799441">
    <property type="component" value="Unassembled WGS sequence"/>
</dbReference>
<protein>
    <recommendedName>
        <fullName evidence="9">Transcription factor domain-containing protein</fullName>
    </recommendedName>
</protein>
<dbReference type="InterPro" id="IPR051430">
    <property type="entry name" value="Fungal_TF_Env_Response"/>
</dbReference>
<dbReference type="AlphaFoldDB" id="A0A9P4Q853"/>